<dbReference type="SUPFAM" id="SSF47413">
    <property type="entry name" value="lambda repressor-like DNA-binding domains"/>
    <property type="match status" value="1"/>
</dbReference>
<dbReference type="InterPro" id="IPR008978">
    <property type="entry name" value="HSP20-like_chaperone"/>
</dbReference>
<dbReference type="InterPro" id="IPR010982">
    <property type="entry name" value="Lambda_DNA-bd_dom_sf"/>
</dbReference>
<dbReference type="SMART" id="SM00530">
    <property type="entry name" value="HTH_XRE"/>
    <property type="match status" value="1"/>
</dbReference>
<accession>A0A2M8C4G8</accession>
<proteinExistence type="inferred from homology"/>
<protein>
    <recommendedName>
        <fullName evidence="7">Molecular chaperone</fullName>
    </recommendedName>
</protein>
<dbReference type="InterPro" id="IPR031107">
    <property type="entry name" value="Small_HSP"/>
</dbReference>
<dbReference type="Pfam" id="PF01381">
    <property type="entry name" value="HTH_3"/>
    <property type="match status" value="1"/>
</dbReference>
<evidence type="ECO:0000259" key="4">
    <source>
        <dbReference type="PROSITE" id="PS50943"/>
    </source>
</evidence>
<name>A0A2M8C4G8_9BACT</name>
<dbReference type="PROSITE" id="PS50943">
    <property type="entry name" value="HTH_CROC1"/>
    <property type="match status" value="1"/>
</dbReference>
<dbReference type="InterPro" id="IPR001387">
    <property type="entry name" value="Cro/C1-type_HTH"/>
</dbReference>
<dbReference type="SUPFAM" id="SSF49764">
    <property type="entry name" value="HSP20-like chaperones"/>
    <property type="match status" value="1"/>
</dbReference>
<feature type="domain" description="HTH cro/C1-type" evidence="4">
    <location>
        <begin position="8"/>
        <end position="62"/>
    </location>
</feature>
<dbReference type="PROSITE" id="PS01031">
    <property type="entry name" value="SHSP"/>
    <property type="match status" value="1"/>
</dbReference>
<dbReference type="CDD" id="cd06464">
    <property type="entry name" value="ACD_sHsps-like"/>
    <property type="match status" value="1"/>
</dbReference>
<organism evidence="5 6">
    <name type="scientific">Candidatus Berkelbacteria bacterium CG_4_9_14_3_um_filter_39_23</name>
    <dbReference type="NCBI Taxonomy" id="1974508"/>
    <lineage>
        <taxon>Bacteria</taxon>
        <taxon>Candidatus Berkelbacteria</taxon>
    </lineage>
</organism>
<dbReference type="EMBL" id="PFTZ01000093">
    <property type="protein sequence ID" value="PJB50985.1"/>
    <property type="molecule type" value="Genomic_DNA"/>
</dbReference>
<evidence type="ECO:0000256" key="1">
    <source>
        <dbReference type="PROSITE-ProRule" id="PRU00285"/>
    </source>
</evidence>
<dbReference type="GO" id="GO:0003677">
    <property type="term" value="F:DNA binding"/>
    <property type="evidence" value="ECO:0007669"/>
    <property type="project" value="InterPro"/>
</dbReference>
<evidence type="ECO:0000256" key="2">
    <source>
        <dbReference type="RuleBase" id="RU003616"/>
    </source>
</evidence>
<evidence type="ECO:0000313" key="5">
    <source>
        <dbReference type="EMBL" id="PJB50985.1"/>
    </source>
</evidence>
<evidence type="ECO:0008006" key="7">
    <source>
        <dbReference type="Google" id="ProtNLM"/>
    </source>
</evidence>
<reference evidence="6" key="1">
    <citation type="submission" date="2017-09" db="EMBL/GenBank/DDBJ databases">
        <title>Depth-based differentiation of microbial function through sediment-hosted aquifers and enrichment of novel symbionts in the deep terrestrial subsurface.</title>
        <authorList>
            <person name="Probst A.J."/>
            <person name="Ladd B."/>
            <person name="Jarett J.K."/>
            <person name="Geller-Mcgrath D.E."/>
            <person name="Sieber C.M.K."/>
            <person name="Emerson J.B."/>
            <person name="Anantharaman K."/>
            <person name="Thomas B.C."/>
            <person name="Malmstrom R."/>
            <person name="Stieglmeier M."/>
            <person name="Klingl A."/>
            <person name="Woyke T."/>
            <person name="Ryan C.M."/>
            <person name="Banfield J.F."/>
        </authorList>
    </citation>
    <scope>NUCLEOTIDE SEQUENCE [LARGE SCALE GENOMIC DNA]</scope>
</reference>
<dbReference type="Pfam" id="PF00011">
    <property type="entry name" value="HSP20"/>
    <property type="match status" value="1"/>
</dbReference>
<comment type="caution">
    <text evidence="5">The sequence shown here is derived from an EMBL/GenBank/DDBJ whole genome shotgun (WGS) entry which is preliminary data.</text>
</comment>
<dbReference type="InterPro" id="IPR002068">
    <property type="entry name" value="A-crystallin/Hsp20_dom"/>
</dbReference>
<dbReference type="Gene3D" id="1.10.260.40">
    <property type="entry name" value="lambda repressor-like DNA-binding domains"/>
    <property type="match status" value="1"/>
</dbReference>
<dbReference type="CDD" id="cd00093">
    <property type="entry name" value="HTH_XRE"/>
    <property type="match status" value="1"/>
</dbReference>
<dbReference type="Gene3D" id="2.60.40.790">
    <property type="match status" value="1"/>
</dbReference>
<dbReference type="Proteomes" id="UP000229421">
    <property type="component" value="Unassembled WGS sequence"/>
</dbReference>
<sequence>MENKQNKLKDLRRNKNLSQEQVAKELGVSRQTIFALEKGMWEPSLTLACKICDLFDLALSEIFALETNNLFPQKIEEKGDIMDRDLMPWSPFRGLGELHREIDRFFDDSFASTSASNIRVPAMNIHEKGNEFVIDVAVPGYKEDEIDIEVGDDYLTLKGEKQKEAEDKDKKFHRKEFAYGSFERTVAFPVLVDDEKVTADLSDGTLRIVIPKKEPVKPKVRKIKVVKK</sequence>
<dbReference type="AlphaFoldDB" id="A0A2M8C4G8"/>
<evidence type="ECO:0000259" key="3">
    <source>
        <dbReference type="PROSITE" id="PS01031"/>
    </source>
</evidence>
<evidence type="ECO:0000313" key="6">
    <source>
        <dbReference type="Proteomes" id="UP000229421"/>
    </source>
</evidence>
<gene>
    <name evidence="5" type="ORF">CO101_03255</name>
</gene>
<feature type="domain" description="SHSP" evidence="3">
    <location>
        <begin position="113"/>
        <end position="228"/>
    </location>
</feature>
<dbReference type="PANTHER" id="PTHR11527">
    <property type="entry name" value="HEAT-SHOCK PROTEIN 20 FAMILY MEMBER"/>
    <property type="match status" value="1"/>
</dbReference>
<comment type="similarity">
    <text evidence="1 2">Belongs to the small heat shock protein (HSP20) family.</text>
</comment>